<accession>A0A4R5BYN1</accession>
<dbReference type="SUPFAM" id="SSF51905">
    <property type="entry name" value="FAD/NAD(P)-binding domain"/>
    <property type="match status" value="1"/>
</dbReference>
<dbReference type="RefSeq" id="WP_132681903.1">
    <property type="nucleotide sequence ID" value="NZ_SMLA01000008.1"/>
</dbReference>
<dbReference type="Proteomes" id="UP000294723">
    <property type="component" value="Unassembled WGS sequence"/>
</dbReference>
<reference evidence="2 3" key="1">
    <citation type="submission" date="2019-03" db="EMBL/GenBank/DDBJ databases">
        <title>Draft genome sequences of novel Actinobacteria.</title>
        <authorList>
            <person name="Sahin N."/>
            <person name="Ay H."/>
            <person name="Saygin H."/>
        </authorList>
    </citation>
    <scope>NUCLEOTIDE SEQUENCE [LARGE SCALE GENOMIC DNA]</scope>
    <source>
        <strain evidence="2 3">5K548</strain>
    </source>
</reference>
<dbReference type="GO" id="GO:0005737">
    <property type="term" value="C:cytoplasm"/>
    <property type="evidence" value="ECO:0007669"/>
    <property type="project" value="TreeGrafter"/>
</dbReference>
<dbReference type="EMBL" id="SMLA01000008">
    <property type="protein sequence ID" value="TDD90540.1"/>
    <property type="molecule type" value="Genomic_DNA"/>
</dbReference>
<evidence type="ECO:0000313" key="2">
    <source>
        <dbReference type="EMBL" id="TDD90540.1"/>
    </source>
</evidence>
<dbReference type="Gene3D" id="3.30.9.10">
    <property type="entry name" value="D-Amino Acid Oxidase, subunit A, domain 2"/>
    <property type="match status" value="1"/>
</dbReference>
<feature type="domain" description="FAD dependent oxidoreductase" evidence="1">
    <location>
        <begin position="30"/>
        <end position="393"/>
    </location>
</feature>
<dbReference type="InterPro" id="IPR036188">
    <property type="entry name" value="FAD/NAD-bd_sf"/>
</dbReference>
<evidence type="ECO:0000313" key="3">
    <source>
        <dbReference type="Proteomes" id="UP000294723"/>
    </source>
</evidence>
<dbReference type="PANTHER" id="PTHR13847:SF285">
    <property type="entry name" value="FAD DEPENDENT OXIDOREDUCTASE DOMAIN-CONTAINING PROTEIN"/>
    <property type="match status" value="1"/>
</dbReference>
<dbReference type="InterPro" id="IPR006076">
    <property type="entry name" value="FAD-dep_OxRdtase"/>
</dbReference>
<sequence length="459" mass="50407">MKNGEISYWRSNAGASSANWPRLDEDLNVDVAIIGGGLTGLWTAWVLKQRDPSLEVAVFEGEEIGYGASGRNGGWLSAKPVGMRRVLARGTSGRAGVLAIDRVLASSIHEIVEILGASEIDAHHGGWLEIARSRSELARIKHHLMDAQSWGVEPERVRLLGAEEVRNRVKVSGALGGLYSPDNYRVDPYKLVLAVANLAASSGAAIYTSSRVHNVTDGRRLRVGDFTVRARQHIVVATEGYSGRETGRSRSLLPMNSAMMVTEPLTDEQWRMVGWESAEGIRGVAHTFFYGQRTPDGRIAIGGRGHPYRFASKLDHDGRVDEKTVTALSNLLRDLFPQVSARPVHAWCGVIGVTRDWSPFVDTDPSNGITRVGGYAGQGLTASYVGARIVADLLCGKSTELTELPWVRPMPRRWEPEPLRWVGAHGLYKAYSIADRMEARRDTERTAWPARLADRIAGR</sequence>
<gene>
    <name evidence="2" type="ORF">E1202_07855</name>
</gene>
<dbReference type="AlphaFoldDB" id="A0A4R5BYN1"/>
<keyword evidence="3" id="KW-1185">Reference proteome</keyword>
<evidence type="ECO:0000259" key="1">
    <source>
        <dbReference type="Pfam" id="PF01266"/>
    </source>
</evidence>
<name>A0A4R5BYN1_9PSEU</name>
<dbReference type="PANTHER" id="PTHR13847">
    <property type="entry name" value="SARCOSINE DEHYDROGENASE-RELATED"/>
    <property type="match status" value="1"/>
</dbReference>
<protein>
    <submittedName>
        <fullName evidence="2">FAD-binding oxidoreductase</fullName>
    </submittedName>
</protein>
<dbReference type="Pfam" id="PF01266">
    <property type="entry name" value="DAO"/>
    <property type="match status" value="1"/>
</dbReference>
<comment type="caution">
    <text evidence="2">The sequence shown here is derived from an EMBL/GenBank/DDBJ whole genome shotgun (WGS) entry which is preliminary data.</text>
</comment>
<proteinExistence type="predicted"/>
<organism evidence="2 3">
    <name type="scientific">Saccharopolyspora karakumensis</name>
    <dbReference type="NCBI Taxonomy" id="2530386"/>
    <lineage>
        <taxon>Bacteria</taxon>
        <taxon>Bacillati</taxon>
        <taxon>Actinomycetota</taxon>
        <taxon>Actinomycetes</taxon>
        <taxon>Pseudonocardiales</taxon>
        <taxon>Pseudonocardiaceae</taxon>
        <taxon>Saccharopolyspora</taxon>
    </lineage>
</organism>
<dbReference type="Gene3D" id="3.50.50.60">
    <property type="entry name" value="FAD/NAD(P)-binding domain"/>
    <property type="match status" value="1"/>
</dbReference>